<proteinExistence type="predicted"/>
<dbReference type="Gene3D" id="1.25.10.10">
    <property type="entry name" value="Leucine-rich Repeat Variant"/>
    <property type="match status" value="1"/>
</dbReference>
<dbReference type="SUPFAM" id="SSF48371">
    <property type="entry name" value="ARM repeat"/>
    <property type="match status" value="1"/>
</dbReference>
<comment type="caution">
    <text evidence="1">The sequence shown here is derived from an EMBL/GenBank/DDBJ whole genome shotgun (WGS) entry which is preliminary data.</text>
</comment>
<evidence type="ECO:0000313" key="1">
    <source>
        <dbReference type="EMBL" id="OLQ07787.1"/>
    </source>
</evidence>
<dbReference type="InterPro" id="IPR016024">
    <property type="entry name" value="ARM-type_fold"/>
</dbReference>
<keyword evidence="2" id="KW-1185">Reference proteome</keyword>
<dbReference type="EMBL" id="LSRX01000131">
    <property type="protein sequence ID" value="OLQ07787.1"/>
    <property type="molecule type" value="Genomic_DNA"/>
</dbReference>
<accession>A0A1Q9EK62</accession>
<sequence>MVCARGTLVTGKGELREQMLIFLSDARWESFLGWLRCAGIGETLFTDTSGWVDVDTMNVVVSKFCRELYAAGRPYSHFAETTNSVSSKIPKLRRVLQPAWNTAFAWRRAEPVSHHVAMPWQACYALEKSRLPHDVMHLLLPWDIDDSIDCALFSIDVFFLTRGRWLTHRICDIYVQEVEDADLHIKSDDLGAFPADEVHTQREVRKPTLQSPAGLTAETLIAWINTLTKTDTFAIPTLLDWVEQLATEEKHVEHLARCLTALQQLIAPGHELAARAVEAGVKVSRALDRDSQGQQTSQWPAGALDGVVSRTAYQRCCRLLHFIAQGTLGKDLLIASGGHDMILELMREFEDDPGVMLEGCSCLLCLVPNSSLDAEKAAELMIRCLQKFPANGEVQWRALATLHGLRGWEAFRSAEVARLAMAAFEQHPRFDVVVEWVAKVLCRLAPRDLKTAESKWLKRFKDAPHNLRKSNKQAELSVAELFRKMGS</sequence>
<name>A0A1Q9EK62_SYMMI</name>
<dbReference type="AlphaFoldDB" id="A0A1Q9EK62"/>
<organism evidence="1 2">
    <name type="scientific">Symbiodinium microadriaticum</name>
    <name type="common">Dinoflagellate</name>
    <name type="synonym">Zooxanthella microadriatica</name>
    <dbReference type="NCBI Taxonomy" id="2951"/>
    <lineage>
        <taxon>Eukaryota</taxon>
        <taxon>Sar</taxon>
        <taxon>Alveolata</taxon>
        <taxon>Dinophyceae</taxon>
        <taxon>Suessiales</taxon>
        <taxon>Symbiodiniaceae</taxon>
        <taxon>Symbiodinium</taxon>
    </lineage>
</organism>
<dbReference type="OrthoDB" id="426388at2759"/>
<evidence type="ECO:0000313" key="2">
    <source>
        <dbReference type="Proteomes" id="UP000186817"/>
    </source>
</evidence>
<dbReference type="InterPro" id="IPR011989">
    <property type="entry name" value="ARM-like"/>
</dbReference>
<dbReference type="Proteomes" id="UP000186817">
    <property type="component" value="Unassembled WGS sequence"/>
</dbReference>
<reference evidence="1 2" key="1">
    <citation type="submission" date="2016-02" db="EMBL/GenBank/DDBJ databases">
        <title>Genome analysis of coral dinoflagellate symbionts highlights evolutionary adaptations to a symbiotic lifestyle.</title>
        <authorList>
            <person name="Aranda M."/>
            <person name="Li Y."/>
            <person name="Liew Y.J."/>
            <person name="Baumgarten S."/>
            <person name="Simakov O."/>
            <person name="Wilson M."/>
            <person name="Piel J."/>
            <person name="Ashoor H."/>
            <person name="Bougouffa S."/>
            <person name="Bajic V.B."/>
            <person name="Ryu T."/>
            <person name="Ravasi T."/>
            <person name="Bayer T."/>
            <person name="Micklem G."/>
            <person name="Kim H."/>
            <person name="Bhak J."/>
            <person name="Lajeunesse T.C."/>
            <person name="Voolstra C.R."/>
        </authorList>
    </citation>
    <scope>NUCLEOTIDE SEQUENCE [LARGE SCALE GENOMIC DNA]</scope>
    <source>
        <strain evidence="1 2">CCMP2467</strain>
    </source>
</reference>
<gene>
    <name evidence="1" type="ORF">AK812_SmicGene8801</name>
</gene>
<protein>
    <submittedName>
        <fullName evidence="1">Uncharacterized protein</fullName>
    </submittedName>
</protein>